<comment type="caution">
    <text evidence="7">The sequence shown here is derived from an EMBL/GenBank/DDBJ whole genome shotgun (WGS) entry which is preliminary data.</text>
</comment>
<evidence type="ECO:0000256" key="5">
    <source>
        <dbReference type="SAM" id="Phobius"/>
    </source>
</evidence>
<dbReference type="InterPro" id="IPR052165">
    <property type="entry name" value="Membrane_assoc_protease"/>
</dbReference>
<evidence type="ECO:0000256" key="1">
    <source>
        <dbReference type="ARBA" id="ARBA00004141"/>
    </source>
</evidence>
<gene>
    <name evidence="7" type="ORF">FHS09_001258</name>
</gene>
<feature type="domain" description="NfeD-like C-terminal" evidence="6">
    <location>
        <begin position="102"/>
        <end position="163"/>
    </location>
</feature>
<evidence type="ECO:0000256" key="3">
    <source>
        <dbReference type="ARBA" id="ARBA00022989"/>
    </source>
</evidence>
<feature type="transmembrane region" description="Helical" evidence="5">
    <location>
        <begin position="20"/>
        <end position="36"/>
    </location>
</feature>
<evidence type="ECO:0000256" key="4">
    <source>
        <dbReference type="ARBA" id="ARBA00023136"/>
    </source>
</evidence>
<dbReference type="AlphaFoldDB" id="A0A7W4WA56"/>
<feature type="transmembrane region" description="Helical" evidence="5">
    <location>
        <begin position="43"/>
        <end position="60"/>
    </location>
</feature>
<dbReference type="EMBL" id="JACHWZ010000005">
    <property type="protein sequence ID" value="MBB3060439.1"/>
    <property type="molecule type" value="Genomic_DNA"/>
</dbReference>
<organism evidence="7 8">
    <name type="scientific">Microbulbifer rhizosphaerae</name>
    <dbReference type="NCBI Taxonomy" id="1562603"/>
    <lineage>
        <taxon>Bacteria</taxon>
        <taxon>Pseudomonadati</taxon>
        <taxon>Pseudomonadota</taxon>
        <taxon>Gammaproteobacteria</taxon>
        <taxon>Cellvibrionales</taxon>
        <taxon>Microbulbiferaceae</taxon>
        <taxon>Microbulbifer</taxon>
    </lineage>
</organism>
<dbReference type="SUPFAM" id="SSF141322">
    <property type="entry name" value="NfeD domain-like"/>
    <property type="match status" value="1"/>
</dbReference>
<dbReference type="PANTHER" id="PTHR33507:SF3">
    <property type="entry name" value="INNER MEMBRANE PROTEIN YBBJ"/>
    <property type="match status" value="1"/>
</dbReference>
<evidence type="ECO:0000256" key="2">
    <source>
        <dbReference type="ARBA" id="ARBA00022692"/>
    </source>
</evidence>
<sequence>MPNSAQKGDVANMLDWLNAHIAYWHWLVLGLLLVTAEIFVSGFILFWFGLAALLMGALLIVVDMPIALQLLLWAGASIALLIGWLKFIRPQWKDRTTSGMAAEALAGQVGLAIESNTGRSRGRLKFPAPILGEDEWQFICTDEVAIGDRVRVTDISGNTLIVARV</sequence>
<evidence type="ECO:0000313" key="8">
    <source>
        <dbReference type="Proteomes" id="UP000535937"/>
    </source>
</evidence>
<dbReference type="Pfam" id="PF01957">
    <property type="entry name" value="NfeD"/>
    <property type="match status" value="1"/>
</dbReference>
<proteinExistence type="predicted"/>
<name>A0A7W4WA56_9GAMM</name>
<dbReference type="InterPro" id="IPR012340">
    <property type="entry name" value="NA-bd_OB-fold"/>
</dbReference>
<dbReference type="Proteomes" id="UP000535937">
    <property type="component" value="Unassembled WGS sequence"/>
</dbReference>
<reference evidence="7 8" key="1">
    <citation type="submission" date="2020-08" db="EMBL/GenBank/DDBJ databases">
        <title>Genomic Encyclopedia of Type Strains, Phase III (KMG-III): the genomes of soil and plant-associated and newly described type strains.</title>
        <authorList>
            <person name="Whitman W."/>
        </authorList>
    </citation>
    <scope>NUCLEOTIDE SEQUENCE [LARGE SCALE GENOMIC DNA]</scope>
    <source>
        <strain evidence="7 8">CECT 8799</strain>
    </source>
</reference>
<keyword evidence="4 5" id="KW-0472">Membrane</keyword>
<comment type="subcellular location">
    <subcellularLocation>
        <location evidence="1">Membrane</location>
        <topology evidence="1">Multi-pass membrane protein</topology>
    </subcellularLocation>
</comment>
<dbReference type="InterPro" id="IPR002810">
    <property type="entry name" value="NfeD-like_C"/>
</dbReference>
<accession>A0A7W4WA56</accession>
<evidence type="ECO:0000259" key="6">
    <source>
        <dbReference type="Pfam" id="PF01957"/>
    </source>
</evidence>
<evidence type="ECO:0000313" key="7">
    <source>
        <dbReference type="EMBL" id="MBB3060439.1"/>
    </source>
</evidence>
<dbReference type="PANTHER" id="PTHR33507">
    <property type="entry name" value="INNER MEMBRANE PROTEIN YBBJ"/>
    <property type="match status" value="1"/>
</dbReference>
<keyword evidence="3 5" id="KW-1133">Transmembrane helix</keyword>
<keyword evidence="8" id="KW-1185">Reference proteome</keyword>
<protein>
    <recommendedName>
        <fullName evidence="6">NfeD-like C-terminal domain-containing protein</fullName>
    </recommendedName>
</protein>
<dbReference type="RefSeq" id="WP_246394621.1">
    <property type="nucleotide sequence ID" value="NZ_JACHWZ010000005.1"/>
</dbReference>
<keyword evidence="2 5" id="KW-0812">Transmembrane</keyword>
<feature type="transmembrane region" description="Helical" evidence="5">
    <location>
        <begin position="66"/>
        <end position="85"/>
    </location>
</feature>
<dbReference type="GO" id="GO:0005886">
    <property type="term" value="C:plasma membrane"/>
    <property type="evidence" value="ECO:0007669"/>
    <property type="project" value="TreeGrafter"/>
</dbReference>
<dbReference type="Gene3D" id="2.40.50.140">
    <property type="entry name" value="Nucleic acid-binding proteins"/>
    <property type="match status" value="1"/>
</dbReference>